<comment type="subcellular location">
    <subcellularLocation>
        <location evidence="1 9">Cell inner membrane</location>
        <topology evidence="1 9">Multi-pass membrane protein</topology>
    </subcellularLocation>
</comment>
<keyword evidence="3" id="KW-1003">Cell membrane</keyword>
<feature type="domain" description="Tripartite ATP-independent periplasmic transporters DctQ component" evidence="11">
    <location>
        <begin position="38"/>
        <end position="165"/>
    </location>
</feature>
<reference evidence="15" key="2">
    <citation type="submission" date="2023-07" db="EMBL/GenBank/DDBJ databases">
        <title>Substrates and metabolic shifts associated with increased methane emissions in unrestored hypersaline salterns.</title>
        <authorList>
            <person name="Bueno De Mesquita C.P."/>
            <person name="Tringe S.G."/>
        </authorList>
    </citation>
    <scope>NUCLEOTIDE SEQUENCE [LARGE SCALE GENOMIC DNA]</scope>
    <source>
        <strain evidence="15">I4</strain>
    </source>
</reference>
<accession>A0A1I6ZMH9</accession>
<sequence length="196" mass="21343">MSRPLLSVLSAALTPLHRIERLIDAALRPVVFAGMAALIGVITLQIVSRVFFQAVGWTEEVARFLLVWITFLGATLAFQRGRHIAVTFLVDALPGGLQRLARSVAVLVVLGFMIALVIIGWEYMQVQSFQKSASLRLSMTWVYAVMPLCAALMAWYAFVDLVGLIVTGNVDGDPGGDDDGDADSDDQPRRTEEPPA</sequence>
<evidence type="ECO:0000256" key="1">
    <source>
        <dbReference type="ARBA" id="ARBA00004429"/>
    </source>
</evidence>
<evidence type="ECO:0000313" key="14">
    <source>
        <dbReference type="Proteomes" id="UP000199594"/>
    </source>
</evidence>
<dbReference type="EMBL" id="JAVXUR010000001">
    <property type="protein sequence ID" value="MDT8878037.1"/>
    <property type="molecule type" value="Genomic_DNA"/>
</dbReference>
<comment type="similarity">
    <text evidence="8 9">Belongs to the TRAP transporter small permease family.</text>
</comment>
<keyword evidence="2 9" id="KW-0813">Transport</keyword>
<evidence type="ECO:0000256" key="7">
    <source>
        <dbReference type="ARBA" id="ARBA00023136"/>
    </source>
</evidence>
<dbReference type="GO" id="GO:0015740">
    <property type="term" value="P:C4-dicarboxylate transport"/>
    <property type="evidence" value="ECO:0007669"/>
    <property type="project" value="TreeGrafter"/>
</dbReference>
<comment type="function">
    <text evidence="9">Part of the tripartite ATP-independent periplasmic (TRAP) transport system.</text>
</comment>
<feature type="transmembrane region" description="Helical" evidence="9">
    <location>
        <begin position="141"/>
        <end position="158"/>
    </location>
</feature>
<dbReference type="PANTHER" id="PTHR35011">
    <property type="entry name" value="2,3-DIKETO-L-GULONATE TRAP TRANSPORTER SMALL PERMEASE PROTEIN YIAM"/>
    <property type="match status" value="1"/>
</dbReference>
<evidence type="ECO:0000256" key="3">
    <source>
        <dbReference type="ARBA" id="ARBA00022475"/>
    </source>
</evidence>
<evidence type="ECO:0000256" key="6">
    <source>
        <dbReference type="ARBA" id="ARBA00022989"/>
    </source>
</evidence>
<proteinExistence type="inferred from homology"/>
<evidence type="ECO:0000259" key="11">
    <source>
        <dbReference type="Pfam" id="PF04290"/>
    </source>
</evidence>
<dbReference type="Proteomes" id="UP001255917">
    <property type="component" value="Unassembled WGS sequence"/>
</dbReference>
<dbReference type="GO" id="GO:0005886">
    <property type="term" value="C:plasma membrane"/>
    <property type="evidence" value="ECO:0007669"/>
    <property type="project" value="UniProtKB-SubCell"/>
</dbReference>
<organism evidence="13 14">
    <name type="scientific">Halomonas saccharevitans</name>
    <dbReference type="NCBI Taxonomy" id="416872"/>
    <lineage>
        <taxon>Bacteria</taxon>
        <taxon>Pseudomonadati</taxon>
        <taxon>Pseudomonadota</taxon>
        <taxon>Gammaproteobacteria</taxon>
        <taxon>Oceanospirillales</taxon>
        <taxon>Halomonadaceae</taxon>
        <taxon>Halomonas</taxon>
    </lineage>
</organism>
<dbReference type="AlphaFoldDB" id="A0A1I6ZMH9"/>
<feature type="compositionally biased region" description="Acidic residues" evidence="10">
    <location>
        <begin position="174"/>
        <end position="185"/>
    </location>
</feature>
<dbReference type="PANTHER" id="PTHR35011:SF2">
    <property type="entry name" value="2,3-DIKETO-L-GULONATE TRAP TRANSPORTER SMALL PERMEASE PROTEIN YIAM"/>
    <property type="match status" value="1"/>
</dbReference>
<dbReference type="InterPro" id="IPR007387">
    <property type="entry name" value="TRAP_DctQ"/>
</dbReference>
<evidence type="ECO:0000256" key="4">
    <source>
        <dbReference type="ARBA" id="ARBA00022519"/>
    </source>
</evidence>
<keyword evidence="4 9" id="KW-0997">Cell inner membrane</keyword>
<comment type="subunit">
    <text evidence="9">The complex comprises the extracytoplasmic solute receptor protein and the two transmembrane proteins.</text>
</comment>
<evidence type="ECO:0000313" key="15">
    <source>
        <dbReference type="Proteomes" id="UP001255917"/>
    </source>
</evidence>
<evidence type="ECO:0000256" key="8">
    <source>
        <dbReference type="ARBA" id="ARBA00038436"/>
    </source>
</evidence>
<keyword evidence="5 9" id="KW-0812">Transmembrane</keyword>
<protein>
    <recommendedName>
        <fullName evidence="9">TRAP transporter small permease protein</fullName>
    </recommendedName>
</protein>
<dbReference type="GO" id="GO:0022857">
    <property type="term" value="F:transmembrane transporter activity"/>
    <property type="evidence" value="ECO:0007669"/>
    <property type="project" value="UniProtKB-UniRule"/>
</dbReference>
<feature type="transmembrane region" description="Helical" evidence="9">
    <location>
        <begin position="100"/>
        <end position="121"/>
    </location>
</feature>
<keyword evidence="6 9" id="KW-1133">Transmembrane helix</keyword>
<evidence type="ECO:0000256" key="5">
    <source>
        <dbReference type="ARBA" id="ARBA00022692"/>
    </source>
</evidence>
<evidence type="ECO:0000256" key="10">
    <source>
        <dbReference type="SAM" id="MobiDB-lite"/>
    </source>
</evidence>
<reference evidence="12" key="3">
    <citation type="submission" date="2024-05" db="EMBL/GenBank/DDBJ databases">
        <title>Substrates and metabolic shifts associated with increased methane emissions in unrestored hypersaline salterns.</title>
        <authorList>
            <person name="Bueno De Mesquita C.P."/>
            <person name="Tringe S.G."/>
        </authorList>
    </citation>
    <scope>NUCLEOTIDE SEQUENCE</scope>
    <source>
        <strain evidence="12">I4</strain>
    </source>
</reference>
<keyword evidence="7 9" id="KW-0472">Membrane</keyword>
<feature type="compositionally biased region" description="Basic and acidic residues" evidence="10">
    <location>
        <begin position="186"/>
        <end position="196"/>
    </location>
</feature>
<evidence type="ECO:0000256" key="2">
    <source>
        <dbReference type="ARBA" id="ARBA00022448"/>
    </source>
</evidence>
<dbReference type="RefSeq" id="WP_245781485.1">
    <property type="nucleotide sequence ID" value="NZ_FPAQ01000012.1"/>
</dbReference>
<feature type="region of interest" description="Disordered" evidence="10">
    <location>
        <begin position="171"/>
        <end position="196"/>
    </location>
</feature>
<feature type="transmembrane region" description="Helical" evidence="9">
    <location>
        <begin position="64"/>
        <end position="80"/>
    </location>
</feature>
<dbReference type="EMBL" id="FPAQ01000012">
    <property type="protein sequence ID" value="SFT63896.1"/>
    <property type="molecule type" value="Genomic_DNA"/>
</dbReference>
<keyword evidence="15" id="KW-1185">Reference proteome</keyword>
<dbReference type="InterPro" id="IPR055348">
    <property type="entry name" value="DctQ"/>
</dbReference>
<gene>
    <name evidence="12" type="ORF">RSO68_00975</name>
    <name evidence="13" type="ORF">SAMN04487956_11222</name>
</gene>
<evidence type="ECO:0000313" key="12">
    <source>
        <dbReference type="EMBL" id="MDT8878037.1"/>
    </source>
</evidence>
<feature type="transmembrane region" description="Helical" evidence="9">
    <location>
        <begin position="31"/>
        <end position="52"/>
    </location>
</feature>
<name>A0A1I6ZMH9_9GAMM</name>
<evidence type="ECO:0000313" key="13">
    <source>
        <dbReference type="EMBL" id="SFT63896.1"/>
    </source>
</evidence>
<dbReference type="Proteomes" id="UP000199594">
    <property type="component" value="Unassembled WGS sequence"/>
</dbReference>
<evidence type="ECO:0000256" key="9">
    <source>
        <dbReference type="RuleBase" id="RU369079"/>
    </source>
</evidence>
<dbReference type="Pfam" id="PF04290">
    <property type="entry name" value="DctQ"/>
    <property type="match status" value="1"/>
</dbReference>
<reference evidence="13 14" key="1">
    <citation type="submission" date="2016-10" db="EMBL/GenBank/DDBJ databases">
        <authorList>
            <person name="de Groot N.N."/>
        </authorList>
    </citation>
    <scope>NUCLEOTIDE SEQUENCE [LARGE SCALE GENOMIC DNA]</scope>
    <source>
        <strain evidence="13 14">CGMCC 1.6493</strain>
    </source>
</reference>